<feature type="region of interest" description="Disordered" evidence="2">
    <location>
        <begin position="352"/>
        <end position="383"/>
    </location>
</feature>
<dbReference type="GO" id="GO:0005811">
    <property type="term" value="C:lipid droplet"/>
    <property type="evidence" value="ECO:0007669"/>
    <property type="project" value="TreeGrafter"/>
</dbReference>
<dbReference type="InterPro" id="IPR005097">
    <property type="entry name" value="Sacchrp_dh_NADP-bd"/>
</dbReference>
<feature type="compositionally biased region" description="Basic and acidic residues" evidence="2">
    <location>
        <begin position="352"/>
        <end position="366"/>
    </location>
</feature>
<sequence length="458" mass="51109">MTQGNEKELDLVIFGATGFTGQFVVEQICQTIEQLPGLKWAIAGRSITRLTEISTIVNNAGGNNVPKPEILVADADSPETLNALARRTKVLINCVGPFRFYGEPVVKACVENFCDYIDISGEPDFIERMQLTYDQAAKNNNTTVVSACGYDSIPAELGFLYTKQQLQLRNAIPSQIEMISSVKGGKSGIVVNYGTYSTLVHGIANVNSLRDLRKNANRTNRTVPRVGPPIKRIPNGKWDNRVKAYVIPSFLTDHSVIKLSQQLDIEHRTEVPPAQIAAYLAFPRYRYLLMFYIGSTLINFLAKYSWGRSLILKYPRLFSFGLFSHDGPTLEQIQETSFYHMFYARGISKSRIHGDEDPESSKHNIDSKTPLIDRSNEQKSTSNLQPDVELVTKVTGPEPGYSATSIIVVQCAYTMLREKTIIPKGVLTPAVSFGKTSLFQNILERGIKFQVLEGYFSI</sequence>
<dbReference type="FunFam" id="3.40.50.720:FF:000178">
    <property type="entry name" value="Saccharopine dehydrogenase-like oxidoreductase"/>
    <property type="match status" value="1"/>
</dbReference>
<reference evidence="4 5" key="1">
    <citation type="submission" date="2018-06" db="EMBL/GenBank/DDBJ databases">
        <title>Comparative genomics reveals the genomic features of Rhizophagus irregularis, R. cerebriforme, R. diaphanum and Gigaspora rosea, and their symbiotic lifestyle signature.</title>
        <authorList>
            <person name="Morin E."/>
            <person name="San Clemente H."/>
            <person name="Chen E.C.H."/>
            <person name="De La Providencia I."/>
            <person name="Hainaut M."/>
            <person name="Kuo A."/>
            <person name="Kohler A."/>
            <person name="Murat C."/>
            <person name="Tang N."/>
            <person name="Roy S."/>
            <person name="Loubradou J."/>
            <person name="Henrissat B."/>
            <person name="Grigoriev I.V."/>
            <person name="Corradi N."/>
            <person name="Roux C."/>
            <person name="Martin F.M."/>
        </authorList>
    </citation>
    <scope>NUCLEOTIDE SEQUENCE [LARGE SCALE GENOMIC DNA]</scope>
    <source>
        <strain evidence="4 5">DAOM 194757</strain>
    </source>
</reference>
<dbReference type="PANTHER" id="PTHR12286">
    <property type="entry name" value="SACCHAROPINE DEHYDROGENASE-LIKE OXIDOREDUCTASE"/>
    <property type="match status" value="1"/>
</dbReference>
<dbReference type="STRING" id="44941.A0A397V4P0"/>
<evidence type="ECO:0000256" key="2">
    <source>
        <dbReference type="SAM" id="MobiDB-lite"/>
    </source>
</evidence>
<gene>
    <name evidence="4" type="ORF">C2G38_2096297</name>
</gene>
<keyword evidence="5" id="KW-1185">Reference proteome</keyword>
<dbReference type="PANTHER" id="PTHR12286:SF5">
    <property type="entry name" value="SACCHAROPINE DEHYDROGENASE-LIKE OXIDOREDUCTASE"/>
    <property type="match status" value="1"/>
</dbReference>
<dbReference type="Pfam" id="PF03435">
    <property type="entry name" value="Sacchrp_dh_NADP"/>
    <property type="match status" value="1"/>
</dbReference>
<name>A0A397V4P0_9GLOM</name>
<dbReference type="AlphaFoldDB" id="A0A397V4P0"/>
<feature type="domain" description="Saccharopine dehydrogenase NADP binding" evidence="3">
    <location>
        <begin position="12"/>
        <end position="145"/>
    </location>
</feature>
<organism evidence="4 5">
    <name type="scientific">Gigaspora rosea</name>
    <dbReference type="NCBI Taxonomy" id="44941"/>
    <lineage>
        <taxon>Eukaryota</taxon>
        <taxon>Fungi</taxon>
        <taxon>Fungi incertae sedis</taxon>
        <taxon>Mucoromycota</taxon>
        <taxon>Glomeromycotina</taxon>
        <taxon>Glomeromycetes</taxon>
        <taxon>Diversisporales</taxon>
        <taxon>Gigasporaceae</taxon>
        <taxon>Gigaspora</taxon>
    </lineage>
</organism>
<proteinExistence type="inferred from homology"/>
<evidence type="ECO:0000313" key="5">
    <source>
        <dbReference type="Proteomes" id="UP000266673"/>
    </source>
</evidence>
<dbReference type="InterPro" id="IPR036291">
    <property type="entry name" value="NAD(P)-bd_dom_sf"/>
</dbReference>
<accession>A0A397V4P0</accession>
<dbReference type="InterPro" id="IPR051276">
    <property type="entry name" value="Saccharopine_DH-like_oxidrdct"/>
</dbReference>
<comment type="similarity">
    <text evidence="1">Belongs to the saccharopine dehydrogenase family.</text>
</comment>
<dbReference type="SUPFAM" id="SSF51735">
    <property type="entry name" value="NAD(P)-binding Rossmann-fold domains"/>
    <property type="match status" value="1"/>
</dbReference>
<evidence type="ECO:0000313" key="4">
    <source>
        <dbReference type="EMBL" id="RIB14286.1"/>
    </source>
</evidence>
<evidence type="ECO:0000256" key="1">
    <source>
        <dbReference type="ARBA" id="ARBA00038048"/>
    </source>
</evidence>
<protein>
    <submittedName>
        <fullName evidence="4">Putative saccharopine dehydrogenase-like protein</fullName>
    </submittedName>
</protein>
<dbReference type="GO" id="GO:0009247">
    <property type="term" value="P:glycolipid biosynthetic process"/>
    <property type="evidence" value="ECO:0007669"/>
    <property type="project" value="TreeGrafter"/>
</dbReference>
<dbReference type="Proteomes" id="UP000266673">
    <property type="component" value="Unassembled WGS sequence"/>
</dbReference>
<comment type="caution">
    <text evidence="4">The sequence shown here is derived from an EMBL/GenBank/DDBJ whole genome shotgun (WGS) entry which is preliminary data.</text>
</comment>
<dbReference type="Gene3D" id="3.40.50.720">
    <property type="entry name" value="NAD(P)-binding Rossmann-like Domain"/>
    <property type="match status" value="1"/>
</dbReference>
<dbReference type="GO" id="GO:0005739">
    <property type="term" value="C:mitochondrion"/>
    <property type="evidence" value="ECO:0007669"/>
    <property type="project" value="TreeGrafter"/>
</dbReference>
<dbReference type="GO" id="GO:0005886">
    <property type="term" value="C:plasma membrane"/>
    <property type="evidence" value="ECO:0007669"/>
    <property type="project" value="TreeGrafter"/>
</dbReference>
<dbReference type="EMBL" id="QKWP01000846">
    <property type="protein sequence ID" value="RIB14286.1"/>
    <property type="molecule type" value="Genomic_DNA"/>
</dbReference>
<evidence type="ECO:0000259" key="3">
    <source>
        <dbReference type="Pfam" id="PF03435"/>
    </source>
</evidence>
<dbReference type="OrthoDB" id="10268090at2759"/>